<dbReference type="KEGG" id="pmw:B2K_18515"/>
<sequence>MSEGLLQWTRQNHPTVIFYDDLIYIYVCLHVGQRIRYIKIKERRNEMGKGKEKEIQEFNARFDEEIVEIAGVTEACEVGAGKGMGQVMWNPSINLIAWKRIGEDEPLIRDRTRLEWLVSNSELSKAKDVLQANSLVRLRVRIGEKSLMFIEVLDPSYQDKELNVVLEESFKPVFYHDEMLGQFELDKSIDLFEKEVQFDGERVELHFEWQSDENPMKLALQTAYSLFGDQEGWNKRLKAYAADELLDLANDWLEQEDEPQYEKITEEIFINSIKIWTISVYPEGRFTVYYSDGDLFWGHSICVNGNISGEFESAHI</sequence>
<evidence type="ECO:0000313" key="3">
    <source>
        <dbReference type="EMBL" id="AFH62689.1"/>
    </source>
</evidence>
<evidence type="ECO:0000259" key="2">
    <source>
        <dbReference type="Pfam" id="PF22886"/>
    </source>
</evidence>
<feature type="domain" description="DUF2262" evidence="1">
    <location>
        <begin position="177"/>
        <end position="316"/>
    </location>
</feature>
<dbReference type="InterPro" id="IPR019260">
    <property type="entry name" value="DUF2262"/>
</dbReference>
<dbReference type="Pfam" id="PF22886">
    <property type="entry name" value="DUF7021"/>
    <property type="match status" value="1"/>
</dbReference>
<accession>I0BJZ2</accession>
<protein>
    <submittedName>
        <fullName evidence="3">Uncharacterized protein</fullName>
    </submittedName>
</protein>
<proteinExistence type="predicted"/>
<dbReference type="HOGENOM" id="CLU_084464_0_0_9"/>
<dbReference type="Proteomes" id="UP000007392">
    <property type="component" value="Chromosome"/>
</dbReference>
<dbReference type="InterPro" id="IPR054286">
    <property type="entry name" value="DUF7021"/>
</dbReference>
<feature type="domain" description="DUF7021" evidence="2">
    <location>
        <begin position="54"/>
        <end position="168"/>
    </location>
</feature>
<name>I0BJZ2_9BACL</name>
<gene>
    <name evidence="3" type="ORF">B2K_18515</name>
</gene>
<dbReference type="PATRIC" id="fig|997761.3.peg.3646"/>
<reference evidence="3 4" key="1">
    <citation type="submission" date="2013-06" db="EMBL/GenBank/DDBJ databases">
        <title>Complete genome sequence of Paenibacillus mucilaginosus K02.</title>
        <authorList>
            <person name="Xiao B."/>
            <person name="Sun L."/>
            <person name="Xiao L."/>
            <person name="Lian B."/>
        </authorList>
    </citation>
    <scope>NUCLEOTIDE SEQUENCE [LARGE SCALE GENOMIC DNA]</scope>
    <source>
        <strain evidence="3 4">K02</strain>
    </source>
</reference>
<dbReference type="AlphaFoldDB" id="I0BJZ2"/>
<dbReference type="Pfam" id="PF10020">
    <property type="entry name" value="DUF2262"/>
    <property type="match status" value="1"/>
</dbReference>
<dbReference type="EMBL" id="CP003422">
    <property type="protein sequence ID" value="AFH62689.1"/>
    <property type="molecule type" value="Genomic_DNA"/>
</dbReference>
<evidence type="ECO:0000259" key="1">
    <source>
        <dbReference type="Pfam" id="PF10020"/>
    </source>
</evidence>
<organism evidence="3 4">
    <name type="scientific">Paenibacillus mucilaginosus K02</name>
    <dbReference type="NCBI Taxonomy" id="997761"/>
    <lineage>
        <taxon>Bacteria</taxon>
        <taxon>Bacillati</taxon>
        <taxon>Bacillota</taxon>
        <taxon>Bacilli</taxon>
        <taxon>Bacillales</taxon>
        <taxon>Paenibacillaceae</taxon>
        <taxon>Paenibacillus</taxon>
    </lineage>
</organism>
<evidence type="ECO:0000313" key="4">
    <source>
        <dbReference type="Proteomes" id="UP000007392"/>
    </source>
</evidence>